<dbReference type="PIRSF" id="PIRSF005091">
    <property type="entry name" value="Mmb_sulf_HI1246"/>
    <property type="match status" value="1"/>
</dbReference>
<dbReference type="InterPro" id="IPR000917">
    <property type="entry name" value="Sulfatase_N"/>
</dbReference>
<keyword evidence="3 6" id="KW-0812">Transmembrane</keyword>
<accession>A0A381PYN5</accession>
<comment type="subcellular location">
    <subcellularLocation>
        <location evidence="1">Cell membrane</location>
        <topology evidence="1">Multi-pass membrane protein</topology>
    </subcellularLocation>
</comment>
<evidence type="ECO:0000256" key="2">
    <source>
        <dbReference type="ARBA" id="ARBA00022475"/>
    </source>
</evidence>
<evidence type="ECO:0000256" key="4">
    <source>
        <dbReference type="ARBA" id="ARBA00022989"/>
    </source>
</evidence>
<feature type="transmembrane region" description="Helical" evidence="6">
    <location>
        <begin position="14"/>
        <end position="31"/>
    </location>
</feature>
<dbReference type="CDD" id="cd16015">
    <property type="entry name" value="LTA_synthase"/>
    <property type="match status" value="1"/>
</dbReference>
<evidence type="ECO:0000256" key="5">
    <source>
        <dbReference type="ARBA" id="ARBA00023136"/>
    </source>
</evidence>
<evidence type="ECO:0000256" key="6">
    <source>
        <dbReference type="SAM" id="Phobius"/>
    </source>
</evidence>
<dbReference type="AlphaFoldDB" id="A0A381PYN5"/>
<dbReference type="SUPFAM" id="SSF53649">
    <property type="entry name" value="Alkaline phosphatase-like"/>
    <property type="match status" value="1"/>
</dbReference>
<evidence type="ECO:0000313" key="8">
    <source>
        <dbReference type="EMBL" id="SUZ72176.1"/>
    </source>
</evidence>
<dbReference type="InterPro" id="IPR012160">
    <property type="entry name" value="LtaS-like"/>
</dbReference>
<proteinExistence type="predicted"/>
<feature type="transmembrane region" description="Helical" evidence="6">
    <location>
        <begin position="173"/>
        <end position="191"/>
    </location>
</feature>
<dbReference type="Gene3D" id="3.40.720.10">
    <property type="entry name" value="Alkaline Phosphatase, subunit A"/>
    <property type="match status" value="1"/>
</dbReference>
<dbReference type="Pfam" id="PF00884">
    <property type="entry name" value="Sulfatase"/>
    <property type="match status" value="1"/>
</dbReference>
<dbReference type="InterPro" id="IPR017850">
    <property type="entry name" value="Alkaline_phosphatase_core_sf"/>
</dbReference>
<dbReference type="PANTHER" id="PTHR47371:SF3">
    <property type="entry name" value="PHOSPHOGLYCEROL TRANSFERASE I"/>
    <property type="match status" value="1"/>
</dbReference>
<feature type="transmembrane region" description="Helical" evidence="6">
    <location>
        <begin position="141"/>
        <end position="161"/>
    </location>
</feature>
<feature type="domain" description="Sulfatase N-terminal" evidence="7">
    <location>
        <begin position="269"/>
        <end position="542"/>
    </location>
</feature>
<gene>
    <name evidence="8" type="ORF">METZ01_LOCUS25030</name>
</gene>
<reference evidence="8" key="1">
    <citation type="submission" date="2018-05" db="EMBL/GenBank/DDBJ databases">
        <authorList>
            <person name="Lanie J.A."/>
            <person name="Ng W.-L."/>
            <person name="Kazmierczak K.M."/>
            <person name="Andrzejewski T.M."/>
            <person name="Davidsen T.M."/>
            <person name="Wayne K.J."/>
            <person name="Tettelin H."/>
            <person name="Glass J.I."/>
            <person name="Rusch D."/>
            <person name="Podicherti R."/>
            <person name="Tsui H.-C.T."/>
            <person name="Winkler M.E."/>
        </authorList>
    </citation>
    <scope>NUCLEOTIDE SEQUENCE</scope>
</reference>
<evidence type="ECO:0000259" key="7">
    <source>
        <dbReference type="Pfam" id="PF00884"/>
    </source>
</evidence>
<evidence type="ECO:0000256" key="1">
    <source>
        <dbReference type="ARBA" id="ARBA00004651"/>
    </source>
</evidence>
<protein>
    <recommendedName>
        <fullName evidence="7">Sulfatase N-terminal domain-containing protein</fullName>
    </recommendedName>
</protein>
<evidence type="ECO:0000256" key="3">
    <source>
        <dbReference type="ARBA" id="ARBA00022692"/>
    </source>
</evidence>
<keyword evidence="2" id="KW-1003">Cell membrane</keyword>
<keyword evidence="4 6" id="KW-1133">Transmembrane helix</keyword>
<dbReference type="PANTHER" id="PTHR47371">
    <property type="entry name" value="LIPOTEICHOIC ACID SYNTHASE"/>
    <property type="match status" value="1"/>
</dbReference>
<organism evidence="8">
    <name type="scientific">marine metagenome</name>
    <dbReference type="NCBI Taxonomy" id="408172"/>
    <lineage>
        <taxon>unclassified sequences</taxon>
        <taxon>metagenomes</taxon>
        <taxon>ecological metagenomes</taxon>
    </lineage>
</organism>
<dbReference type="InterPro" id="IPR050448">
    <property type="entry name" value="OpgB/LTA_synthase_biosynth"/>
</dbReference>
<name>A0A381PYN5_9ZZZZ</name>
<feature type="transmembrane region" description="Helical" evidence="6">
    <location>
        <begin position="85"/>
        <end position="105"/>
    </location>
</feature>
<dbReference type="GO" id="GO:0005886">
    <property type="term" value="C:plasma membrane"/>
    <property type="evidence" value="ECO:0007669"/>
    <property type="project" value="UniProtKB-SubCell"/>
</dbReference>
<dbReference type="EMBL" id="UINC01001146">
    <property type="protein sequence ID" value="SUZ72176.1"/>
    <property type="molecule type" value="Genomic_DNA"/>
</dbReference>
<sequence>MHYINRIKIIFQEVLIYYVIFIFVFQIYRIALYHSYSNLFNDIDFLSLLKIIILGCRFDFSSTSVLLIIPIILLITPIPITGHWLYRRFIASIIYIELAVLIVFLNSDYLYFNYVKRHITNELLFILKDWDYLISEISSNLFIFIIILFIIIFSYPFFIKYLVSEKKNRQRSITGFILIVLLMIIIGRGGFQRKPISVIDAYQHGSANQGHLILNGFFTASHYSISTNLIERDLKEETSYIETLELLSSSNSEFPLAKKHIESRNKTFKNAVVIFVESLTPKYIDSLSGNNYGVTPNIDMLVKKGLIYNNFFANGQRSIEGAQAILTGIPPLPGIPDFTVLSVNYSRIGEIAKANGYRTIFVTTTLREAFSLDLMVYAAGIEEYYGQEDYPLLLNYIDDAERYLGWDYEAFMHLLEKLDGENKPFLAFVNPSSDHSPFARMHEPFTRYEHGTNSEGGFLNMLHYTDWALGEFITKFSKRKDFHETVFIITADHAMVHFQDGDPYNKFRIPLIVYSPGNIKPGKSELFASQIDLMPSLINLLNLKGNYSSIGKNIFDSKNGYAVTKEGALINIFTRDGFMQHSLEQIIKFKPLNDKPDKILRSRLSAKVEAFDHLTYQLLTENRWSNPY</sequence>
<keyword evidence="5 6" id="KW-0472">Membrane</keyword>